<dbReference type="Proteomes" id="UP000428330">
    <property type="component" value="Chromosome"/>
</dbReference>
<feature type="transmembrane region" description="Helical" evidence="1">
    <location>
        <begin position="274"/>
        <end position="297"/>
    </location>
</feature>
<dbReference type="Pfam" id="PF05940">
    <property type="entry name" value="NnrS"/>
    <property type="match status" value="1"/>
</dbReference>
<sequence length="399" mass="42550">MATTSERARQWTGPALFSFGFRPFFLFAALWAGLIMGLWLSLLNGADILPLALDPVSWHAHEFLFGYLSAVVAGFLLTAVPNWTGTLPVVGWPLAALSSLWIIGRLAMSSAGLWPPLWVALADLGFLLALALFLAREIVTGRNWKNLIVLAALLAFLSGNALFHLDAASDRFPAAGAGIRLGLGAGIFLIAVIGGRVVPSFTRNWLVKRGHEHLPAPPMQSFDKLCLLALVLALAAWVVLPESAMSGGLLAMTGALHMLRLRRWRGWATLSEPLVWVLHLAYLFVPLGALALGLAILTEAAHLAAASLHVWTIGAIGTMSLAVMTRATLGHTGAALSAGAGSVMIYLAMPAALTFRLIAPLGDDPALWHLLSGGAWMAGYLGFALLYGPRLLRRRPSAE</sequence>
<gene>
    <name evidence="2" type="ORF">EI983_08845</name>
</gene>
<dbReference type="AlphaFoldDB" id="A0A6I6IR72"/>
<feature type="transmembrane region" description="Helical" evidence="1">
    <location>
        <begin position="303"/>
        <end position="323"/>
    </location>
</feature>
<proteinExistence type="predicted"/>
<dbReference type="RefSeq" id="WP_157707012.1">
    <property type="nucleotide sequence ID" value="NZ_CP034348.1"/>
</dbReference>
<feature type="transmembrane region" description="Helical" evidence="1">
    <location>
        <begin position="245"/>
        <end position="262"/>
    </location>
</feature>
<feature type="transmembrane region" description="Helical" evidence="1">
    <location>
        <begin position="87"/>
        <end position="107"/>
    </location>
</feature>
<keyword evidence="1" id="KW-0812">Transmembrane</keyword>
<dbReference type="OrthoDB" id="9770040at2"/>
<dbReference type="EMBL" id="CP034348">
    <property type="protein sequence ID" value="QGX98381.1"/>
    <property type="molecule type" value="Genomic_DNA"/>
</dbReference>
<keyword evidence="1" id="KW-1133">Transmembrane helix</keyword>
<evidence type="ECO:0000256" key="1">
    <source>
        <dbReference type="SAM" id="Phobius"/>
    </source>
</evidence>
<feature type="transmembrane region" description="Helical" evidence="1">
    <location>
        <begin position="177"/>
        <end position="201"/>
    </location>
</feature>
<feature type="transmembrane region" description="Helical" evidence="1">
    <location>
        <begin position="63"/>
        <end position="80"/>
    </location>
</feature>
<keyword evidence="1" id="KW-0472">Membrane</keyword>
<protein>
    <submittedName>
        <fullName evidence="2">NnrS family protein</fullName>
    </submittedName>
</protein>
<name>A0A6I6IR72_9RHOB</name>
<evidence type="ECO:0000313" key="2">
    <source>
        <dbReference type="EMBL" id="QGX98381.1"/>
    </source>
</evidence>
<evidence type="ECO:0000313" key="3">
    <source>
        <dbReference type="Proteomes" id="UP000428330"/>
    </source>
</evidence>
<keyword evidence="3" id="KW-1185">Reference proteome</keyword>
<accession>A0A6I6IR72</accession>
<feature type="transmembrane region" description="Helical" evidence="1">
    <location>
        <begin position="147"/>
        <end position="165"/>
    </location>
</feature>
<dbReference type="KEGG" id="rom:EI983_08845"/>
<reference evidence="3" key="1">
    <citation type="submission" date="2018-12" db="EMBL/GenBank/DDBJ databases">
        <title>Complete genome sequence of Roseovarius sp. MME-070.</title>
        <authorList>
            <person name="Nam Y.-D."/>
            <person name="Kang J."/>
            <person name="Chung W.-H."/>
            <person name="Park Y.S."/>
        </authorList>
    </citation>
    <scope>NUCLEOTIDE SEQUENCE [LARGE SCALE GENOMIC DNA]</scope>
    <source>
        <strain evidence="3">MME-070</strain>
    </source>
</reference>
<feature type="transmembrane region" description="Helical" evidence="1">
    <location>
        <begin position="367"/>
        <end position="387"/>
    </location>
</feature>
<organism evidence="2 3">
    <name type="scientific">Roseovarius faecimaris</name>
    <dbReference type="NCBI Taxonomy" id="2494550"/>
    <lineage>
        <taxon>Bacteria</taxon>
        <taxon>Pseudomonadati</taxon>
        <taxon>Pseudomonadota</taxon>
        <taxon>Alphaproteobacteria</taxon>
        <taxon>Rhodobacterales</taxon>
        <taxon>Roseobacteraceae</taxon>
        <taxon>Roseovarius</taxon>
    </lineage>
</organism>
<feature type="transmembrane region" description="Helical" evidence="1">
    <location>
        <begin position="222"/>
        <end position="239"/>
    </location>
</feature>
<feature type="transmembrane region" description="Helical" evidence="1">
    <location>
        <begin position="113"/>
        <end position="135"/>
    </location>
</feature>
<dbReference type="InterPro" id="IPR010266">
    <property type="entry name" value="NnrS"/>
</dbReference>
<feature type="transmembrane region" description="Helical" evidence="1">
    <location>
        <begin position="335"/>
        <end position="355"/>
    </location>
</feature>
<feature type="transmembrane region" description="Helical" evidence="1">
    <location>
        <begin position="21"/>
        <end position="43"/>
    </location>
</feature>